<reference evidence="9" key="1">
    <citation type="submission" date="2019-07" db="EMBL/GenBank/DDBJ databases">
        <title>Shewanella sp. YLB-08 draft genomic sequence.</title>
        <authorList>
            <person name="Yu L."/>
        </authorList>
    </citation>
    <scope>NUCLEOTIDE SEQUENCE [LARGE SCALE GENOMIC DNA]</scope>
    <source>
        <strain evidence="9">JCM 20706</strain>
    </source>
</reference>
<protein>
    <submittedName>
        <fullName evidence="8">CoA pyrophosphatase</fullName>
    </submittedName>
</protein>
<keyword evidence="5" id="KW-0460">Magnesium</keyword>
<dbReference type="InterPro" id="IPR015797">
    <property type="entry name" value="NUDIX_hydrolase-like_dom_sf"/>
</dbReference>
<evidence type="ECO:0000313" key="8">
    <source>
        <dbReference type="EMBL" id="TRY13918.1"/>
    </source>
</evidence>
<comment type="caution">
    <text evidence="8">The sequence shown here is derived from an EMBL/GenBank/DDBJ whole genome shotgun (WGS) entry which is preliminary data.</text>
</comment>
<dbReference type="RefSeq" id="WP_144040699.1">
    <property type="nucleotide sequence ID" value="NZ_BMPL01000015.1"/>
</dbReference>
<dbReference type="PROSITE" id="PS51462">
    <property type="entry name" value="NUDIX"/>
    <property type="match status" value="1"/>
</dbReference>
<gene>
    <name evidence="8" type="ORF">FN961_13495</name>
</gene>
<dbReference type="Pfam" id="PF00293">
    <property type="entry name" value="NUDIX"/>
    <property type="match status" value="1"/>
</dbReference>
<keyword evidence="4" id="KW-0378">Hydrolase</keyword>
<keyword evidence="3" id="KW-0479">Metal-binding</keyword>
<sequence length="190" mass="21838">MNLPELRVRYNFQPLAELISPNISTRLRQAAVLIAFTQVDNDTHVILTRRPMHLRSHPGQISFPGGKVEKSDTDLIATALREAEEEIALKITNVEVMGQHPKYKTFTGFEITPVFGIVKNSFIPVLDPGEVDDLFTIPLAFLLNKNNRQHYLYRRQGQQHPVHFIQYKQHMIWGATAAIIEQLCQQLTRR</sequence>
<dbReference type="GO" id="GO:0046872">
    <property type="term" value="F:metal ion binding"/>
    <property type="evidence" value="ECO:0007669"/>
    <property type="project" value="UniProtKB-KW"/>
</dbReference>
<dbReference type="PANTHER" id="PTHR12992:SF11">
    <property type="entry name" value="MITOCHONDRIAL COENZYME A DIPHOSPHATASE NUDT8"/>
    <property type="match status" value="1"/>
</dbReference>
<evidence type="ECO:0000256" key="5">
    <source>
        <dbReference type="ARBA" id="ARBA00022842"/>
    </source>
</evidence>
<feature type="domain" description="Nudix hydrolase" evidence="7">
    <location>
        <begin position="26"/>
        <end position="161"/>
    </location>
</feature>
<organism evidence="8 9">
    <name type="scientific">Shewanella hanedai</name>
    <name type="common">Alteromonas hanedai</name>
    <dbReference type="NCBI Taxonomy" id="25"/>
    <lineage>
        <taxon>Bacteria</taxon>
        <taxon>Pseudomonadati</taxon>
        <taxon>Pseudomonadota</taxon>
        <taxon>Gammaproteobacteria</taxon>
        <taxon>Alteromonadales</taxon>
        <taxon>Shewanellaceae</taxon>
        <taxon>Shewanella</taxon>
    </lineage>
</organism>
<dbReference type="OrthoDB" id="9802805at2"/>
<evidence type="ECO:0000259" key="7">
    <source>
        <dbReference type="PROSITE" id="PS51462"/>
    </source>
</evidence>
<dbReference type="Proteomes" id="UP000318126">
    <property type="component" value="Unassembled WGS sequence"/>
</dbReference>
<keyword evidence="9" id="KW-1185">Reference proteome</keyword>
<dbReference type="CDD" id="cd03426">
    <property type="entry name" value="NUDIX_CoAse_Nudt7"/>
    <property type="match status" value="1"/>
</dbReference>
<dbReference type="EMBL" id="VKGK01000015">
    <property type="protein sequence ID" value="TRY13918.1"/>
    <property type="molecule type" value="Genomic_DNA"/>
</dbReference>
<name>A0A553JN72_SHEHA</name>
<accession>A0A553JN72</accession>
<evidence type="ECO:0000256" key="6">
    <source>
        <dbReference type="ARBA" id="ARBA00023211"/>
    </source>
</evidence>
<evidence type="ECO:0000256" key="4">
    <source>
        <dbReference type="ARBA" id="ARBA00022801"/>
    </source>
</evidence>
<evidence type="ECO:0000256" key="1">
    <source>
        <dbReference type="ARBA" id="ARBA00001936"/>
    </source>
</evidence>
<dbReference type="InterPro" id="IPR000086">
    <property type="entry name" value="NUDIX_hydrolase_dom"/>
</dbReference>
<evidence type="ECO:0000256" key="3">
    <source>
        <dbReference type="ARBA" id="ARBA00022723"/>
    </source>
</evidence>
<evidence type="ECO:0000256" key="2">
    <source>
        <dbReference type="ARBA" id="ARBA00001946"/>
    </source>
</evidence>
<dbReference type="Gene3D" id="3.90.79.10">
    <property type="entry name" value="Nucleoside Triphosphate Pyrophosphohydrolase"/>
    <property type="match status" value="1"/>
</dbReference>
<dbReference type="GO" id="GO:0010945">
    <property type="term" value="F:coenzyme A diphosphatase activity"/>
    <property type="evidence" value="ECO:0007669"/>
    <property type="project" value="InterPro"/>
</dbReference>
<dbReference type="AlphaFoldDB" id="A0A553JN72"/>
<proteinExistence type="predicted"/>
<dbReference type="InterPro" id="IPR045121">
    <property type="entry name" value="CoAse"/>
</dbReference>
<comment type="cofactor">
    <cofactor evidence="1">
        <name>Mn(2+)</name>
        <dbReference type="ChEBI" id="CHEBI:29035"/>
    </cofactor>
</comment>
<dbReference type="SUPFAM" id="SSF55811">
    <property type="entry name" value="Nudix"/>
    <property type="match status" value="1"/>
</dbReference>
<dbReference type="PANTHER" id="PTHR12992">
    <property type="entry name" value="NUDIX HYDROLASE"/>
    <property type="match status" value="1"/>
</dbReference>
<comment type="cofactor">
    <cofactor evidence="2">
        <name>Mg(2+)</name>
        <dbReference type="ChEBI" id="CHEBI:18420"/>
    </cofactor>
</comment>
<dbReference type="NCBIfam" id="NF007980">
    <property type="entry name" value="PRK10707.1"/>
    <property type="match status" value="1"/>
</dbReference>
<keyword evidence="6" id="KW-0464">Manganese</keyword>
<evidence type="ECO:0000313" key="9">
    <source>
        <dbReference type="Proteomes" id="UP000318126"/>
    </source>
</evidence>